<dbReference type="RefSeq" id="WP_289319030.1">
    <property type="nucleotide sequence ID" value="NZ_JAUCEY010000001.1"/>
</dbReference>
<evidence type="ECO:0000313" key="2">
    <source>
        <dbReference type="Proteomes" id="UP001234602"/>
    </source>
</evidence>
<proteinExistence type="predicted"/>
<name>A0AAW7I6F9_9BACI</name>
<reference evidence="1" key="1">
    <citation type="submission" date="2023-06" db="EMBL/GenBank/DDBJ databases">
        <title>Comparative genomics of Bacillaceae isolates and their secondary metabolite potential.</title>
        <authorList>
            <person name="Song L."/>
            <person name="Nielsen L.J."/>
            <person name="Mohite O."/>
            <person name="Xu X."/>
            <person name="Weber T."/>
            <person name="Kovacs A.T."/>
        </authorList>
    </citation>
    <scope>NUCLEOTIDE SEQUENCE</scope>
    <source>
        <strain evidence="1">D8_B_37</strain>
    </source>
</reference>
<dbReference type="AlphaFoldDB" id="A0AAW7I6F9"/>
<sequence length="64" mass="7423">MEKQICAFCGRWYDIEAMISLHEDGKTFVLYYCEGCFPAVKSNVASLPYSHLFKWVKEGSHNDK</sequence>
<accession>A0AAW7I6F9</accession>
<gene>
    <name evidence="1" type="ORF">QUF89_00065</name>
</gene>
<evidence type="ECO:0000313" key="1">
    <source>
        <dbReference type="EMBL" id="MDM5450691.1"/>
    </source>
</evidence>
<organism evidence="1 2">
    <name type="scientific">Peribacillus simplex</name>
    <dbReference type="NCBI Taxonomy" id="1478"/>
    <lineage>
        <taxon>Bacteria</taxon>
        <taxon>Bacillati</taxon>
        <taxon>Bacillota</taxon>
        <taxon>Bacilli</taxon>
        <taxon>Bacillales</taxon>
        <taxon>Bacillaceae</taxon>
        <taxon>Peribacillus</taxon>
    </lineage>
</organism>
<dbReference type="Proteomes" id="UP001234602">
    <property type="component" value="Unassembled WGS sequence"/>
</dbReference>
<protein>
    <submittedName>
        <fullName evidence="1">Uncharacterized protein</fullName>
    </submittedName>
</protein>
<comment type="caution">
    <text evidence="1">The sequence shown here is derived from an EMBL/GenBank/DDBJ whole genome shotgun (WGS) entry which is preliminary data.</text>
</comment>
<dbReference type="EMBL" id="JAUCEY010000001">
    <property type="protein sequence ID" value="MDM5450691.1"/>
    <property type="molecule type" value="Genomic_DNA"/>
</dbReference>